<keyword evidence="2" id="KW-1185">Reference proteome</keyword>
<evidence type="ECO:0000313" key="1">
    <source>
        <dbReference type="EMBL" id="KAL3391140.1"/>
    </source>
</evidence>
<dbReference type="EMBL" id="JBJJXI010000111">
    <property type="protein sequence ID" value="KAL3391140.1"/>
    <property type="molecule type" value="Genomic_DNA"/>
</dbReference>
<protein>
    <submittedName>
        <fullName evidence="1">Uncharacterized protein</fullName>
    </submittedName>
</protein>
<evidence type="ECO:0000313" key="2">
    <source>
        <dbReference type="Proteomes" id="UP001627154"/>
    </source>
</evidence>
<dbReference type="Proteomes" id="UP001627154">
    <property type="component" value="Unassembled WGS sequence"/>
</dbReference>
<name>A0ABD2WEM0_9HYME</name>
<comment type="caution">
    <text evidence="1">The sequence shown here is derived from an EMBL/GenBank/DDBJ whole genome shotgun (WGS) entry which is preliminary data.</text>
</comment>
<proteinExistence type="predicted"/>
<reference evidence="1 2" key="1">
    <citation type="journal article" date="2024" name="bioRxiv">
        <title>A reference genome for Trichogramma kaykai: A tiny desert-dwelling parasitoid wasp with competing sex-ratio distorters.</title>
        <authorList>
            <person name="Culotta J."/>
            <person name="Lindsey A.R."/>
        </authorList>
    </citation>
    <scope>NUCLEOTIDE SEQUENCE [LARGE SCALE GENOMIC DNA]</scope>
    <source>
        <strain evidence="1 2">KSX58</strain>
    </source>
</reference>
<accession>A0ABD2WEM0</accession>
<organism evidence="1 2">
    <name type="scientific">Trichogramma kaykai</name>
    <dbReference type="NCBI Taxonomy" id="54128"/>
    <lineage>
        <taxon>Eukaryota</taxon>
        <taxon>Metazoa</taxon>
        <taxon>Ecdysozoa</taxon>
        <taxon>Arthropoda</taxon>
        <taxon>Hexapoda</taxon>
        <taxon>Insecta</taxon>
        <taxon>Pterygota</taxon>
        <taxon>Neoptera</taxon>
        <taxon>Endopterygota</taxon>
        <taxon>Hymenoptera</taxon>
        <taxon>Apocrita</taxon>
        <taxon>Proctotrupomorpha</taxon>
        <taxon>Chalcidoidea</taxon>
        <taxon>Trichogrammatidae</taxon>
        <taxon>Trichogramma</taxon>
    </lineage>
</organism>
<dbReference type="AlphaFoldDB" id="A0ABD2WEM0"/>
<gene>
    <name evidence="1" type="ORF">TKK_013901</name>
</gene>
<sequence>MMNCTYQYPQPMHHSQGAMNMHHQAAMPQQMQQSPQDTEFLELYSSWRQCSGERVLPRKLTTHNQPSKRFLYICSMDANVRCFRPRAGTRCTAREGRAQKICRRLAVVAAAAAALLREAAYPSIISAHVG</sequence>